<dbReference type="RefSeq" id="WP_103460014.1">
    <property type="nucleotide sequence ID" value="NZ_PPXD01000007.1"/>
</dbReference>
<evidence type="ECO:0000259" key="2">
    <source>
        <dbReference type="Pfam" id="PF08546"/>
    </source>
</evidence>
<gene>
    <name evidence="3" type="ORF">C3B61_04765</name>
</gene>
<evidence type="ECO:0000313" key="3">
    <source>
        <dbReference type="EMBL" id="POH67256.1"/>
    </source>
</evidence>
<dbReference type="InterPro" id="IPR013328">
    <property type="entry name" value="6PGD_dom2"/>
</dbReference>
<dbReference type="SUPFAM" id="SSF51735">
    <property type="entry name" value="NAD(P)-binding Rossmann-fold domains"/>
    <property type="match status" value="1"/>
</dbReference>
<dbReference type="Pfam" id="PF02558">
    <property type="entry name" value="ApbA"/>
    <property type="match status" value="1"/>
</dbReference>
<dbReference type="AlphaFoldDB" id="A0A2S3ZI48"/>
<protein>
    <submittedName>
        <fullName evidence="3">Ketopantoate reductase family protein</fullName>
    </submittedName>
</protein>
<organism evidence="3 4">
    <name type="scientific">Cryobacterium zongtaii</name>
    <dbReference type="NCBI Taxonomy" id="1259217"/>
    <lineage>
        <taxon>Bacteria</taxon>
        <taxon>Bacillati</taxon>
        <taxon>Actinomycetota</taxon>
        <taxon>Actinomycetes</taxon>
        <taxon>Micrococcales</taxon>
        <taxon>Microbacteriaceae</taxon>
        <taxon>Cryobacterium</taxon>
    </lineage>
</organism>
<feature type="domain" description="Ketopantoate reductase N-terminal" evidence="1">
    <location>
        <begin position="11"/>
        <end position="144"/>
    </location>
</feature>
<name>A0A2S3ZI48_9MICO</name>
<dbReference type="PANTHER" id="PTHR21708:SF26">
    <property type="entry name" value="2-DEHYDROPANTOATE 2-REDUCTASE"/>
    <property type="match status" value="1"/>
</dbReference>
<dbReference type="GO" id="GO:0005737">
    <property type="term" value="C:cytoplasm"/>
    <property type="evidence" value="ECO:0007669"/>
    <property type="project" value="TreeGrafter"/>
</dbReference>
<feature type="domain" description="Ketopantoate reductase C-terminal" evidence="2">
    <location>
        <begin position="179"/>
        <end position="289"/>
    </location>
</feature>
<dbReference type="SUPFAM" id="SSF48179">
    <property type="entry name" value="6-phosphogluconate dehydrogenase C-terminal domain-like"/>
    <property type="match status" value="1"/>
</dbReference>
<dbReference type="InterPro" id="IPR051402">
    <property type="entry name" value="KPR-Related"/>
</dbReference>
<dbReference type="InterPro" id="IPR013332">
    <property type="entry name" value="KPR_N"/>
</dbReference>
<keyword evidence="4" id="KW-1185">Reference proteome</keyword>
<sequence>MSQVTMSEPVIAVVGAGAVGGLLAALLDRAGVEVVAVARPETARAIAAEGLTIHSPHFGDGVSRITAVTEIPDGANVILATKAFALPAVIGSLAQARPAEVVSLLNGIEHLAILRDHAPGALVAGASVAVESTRLSPTVIEHRSPFLRLTVPANAADSGITAAWRKAGLDVTVAGTDQEVLWAKFRFLAPMALLTSYWRLPIGAALERDAALTTAVLTDVARVASRDGVPTDAGQLATALAALPASMRSSLQNDLEAGQRSELDAIGGALARRGRSLGADTAAVDGLLADLTAR</sequence>
<reference evidence="3 4" key="1">
    <citation type="submission" date="2018-01" db="EMBL/GenBank/DDBJ databases">
        <title>Cryobacterium sp. nov., from glaciers in China.</title>
        <authorList>
            <person name="Liu Q."/>
            <person name="Xin Y.-H."/>
        </authorList>
    </citation>
    <scope>NUCLEOTIDE SEQUENCE [LARGE SCALE GENOMIC DNA]</scope>
    <source>
        <strain evidence="3 4">TMN-42</strain>
    </source>
</reference>
<dbReference type="InterPro" id="IPR013752">
    <property type="entry name" value="KPA_reductase"/>
</dbReference>
<dbReference type="PANTHER" id="PTHR21708">
    <property type="entry name" value="PROBABLE 2-DEHYDROPANTOATE 2-REDUCTASE"/>
    <property type="match status" value="1"/>
</dbReference>
<comment type="caution">
    <text evidence="3">The sequence shown here is derived from an EMBL/GenBank/DDBJ whole genome shotgun (WGS) entry which is preliminary data.</text>
</comment>
<dbReference type="Proteomes" id="UP000237340">
    <property type="component" value="Unassembled WGS sequence"/>
</dbReference>
<evidence type="ECO:0000313" key="4">
    <source>
        <dbReference type="Proteomes" id="UP000237340"/>
    </source>
</evidence>
<dbReference type="InterPro" id="IPR036291">
    <property type="entry name" value="NAD(P)-bd_dom_sf"/>
</dbReference>
<dbReference type="Gene3D" id="3.40.50.720">
    <property type="entry name" value="NAD(P)-binding Rossmann-like Domain"/>
    <property type="match status" value="1"/>
</dbReference>
<accession>A0A2S3ZI48</accession>
<dbReference type="Gene3D" id="1.10.1040.10">
    <property type="entry name" value="N-(1-d-carboxylethyl)-l-norvaline Dehydrogenase, domain 2"/>
    <property type="match status" value="1"/>
</dbReference>
<evidence type="ECO:0000259" key="1">
    <source>
        <dbReference type="Pfam" id="PF02558"/>
    </source>
</evidence>
<proteinExistence type="predicted"/>
<dbReference type="Pfam" id="PF08546">
    <property type="entry name" value="ApbA_C"/>
    <property type="match status" value="1"/>
</dbReference>
<dbReference type="EMBL" id="PPXD01000007">
    <property type="protein sequence ID" value="POH67256.1"/>
    <property type="molecule type" value="Genomic_DNA"/>
</dbReference>
<dbReference type="InterPro" id="IPR008927">
    <property type="entry name" value="6-PGluconate_DH-like_C_sf"/>
</dbReference>